<dbReference type="AlphaFoldDB" id="A0A1A9RTF4"/>
<name>A0A1A9RTF4_EIKCO</name>
<evidence type="ECO:0000256" key="1">
    <source>
        <dbReference type="SAM" id="MobiDB-lite"/>
    </source>
</evidence>
<feature type="compositionally biased region" description="Polar residues" evidence="1">
    <location>
        <begin position="1"/>
        <end position="24"/>
    </location>
</feature>
<proteinExistence type="predicted"/>
<reference evidence="3" key="1">
    <citation type="submission" date="2016-05" db="EMBL/GenBank/DDBJ databases">
        <title>Draft genome of Corynebacterium afermentans subsp. afermentans LCDC 88199T.</title>
        <authorList>
            <person name="Bernier A.-M."/>
            <person name="Bernard K."/>
        </authorList>
    </citation>
    <scope>NUCLEOTIDE SEQUENCE [LARGE SCALE GENOMIC DNA]</scope>
    <source>
        <strain evidence="3">NML120819</strain>
    </source>
</reference>
<organism evidence="2 3">
    <name type="scientific">Eikenella corrodens</name>
    <dbReference type="NCBI Taxonomy" id="539"/>
    <lineage>
        <taxon>Bacteria</taxon>
        <taxon>Pseudomonadati</taxon>
        <taxon>Pseudomonadota</taxon>
        <taxon>Betaproteobacteria</taxon>
        <taxon>Neisseriales</taxon>
        <taxon>Neisseriaceae</taxon>
        <taxon>Eikenella</taxon>
    </lineage>
</organism>
<feature type="compositionally biased region" description="Polar residues" evidence="1">
    <location>
        <begin position="108"/>
        <end position="117"/>
    </location>
</feature>
<sequence length="327" mass="35635">MTQAQDNLVFTLNDDTSSPQSTASDTEDWEKGLERLQQKRRHLAKQAQQPPAAQSNRHPSAALLYDTLVAEASPTPAPTATPTAEIRTAPLHTPTPAPVAEPAAQPASTGARSSALSGSRHRRLNLDEQKQAYQAYLQHWQQQHNLQTASSEAELNNPQILFQEDWLAAQNSLRIGRDEPVVEQATVWLGGIQPTVTPNQDVAEQIEAAAEAAVQPEYDAQAEPGTAALAAAAEKVVLLNAYALPSNLQHNILCLSEQVLLERLAEKLRPHLADAVSGMVKTALQRQTALMVQNMQQAFLDEVPRLVDDVLTYNLARALAAVKKEQL</sequence>
<protein>
    <submittedName>
        <fullName evidence="2">Uncharacterized protein</fullName>
    </submittedName>
</protein>
<evidence type="ECO:0000313" key="3">
    <source>
        <dbReference type="Proteomes" id="UP000078103"/>
    </source>
</evidence>
<dbReference type="EMBL" id="LXSH01000010">
    <property type="protein sequence ID" value="OAM24082.1"/>
    <property type="molecule type" value="Genomic_DNA"/>
</dbReference>
<comment type="caution">
    <text evidence="2">The sequence shown here is derived from an EMBL/GenBank/DDBJ whole genome shotgun (WGS) entry which is preliminary data.</text>
</comment>
<dbReference type="Proteomes" id="UP000078103">
    <property type="component" value="Unassembled WGS sequence"/>
</dbReference>
<feature type="region of interest" description="Disordered" evidence="1">
    <location>
        <begin position="89"/>
        <end position="121"/>
    </location>
</feature>
<feature type="compositionally biased region" description="Low complexity" evidence="1">
    <location>
        <begin position="45"/>
        <end position="54"/>
    </location>
</feature>
<evidence type="ECO:0000313" key="2">
    <source>
        <dbReference type="EMBL" id="OAM24082.1"/>
    </source>
</evidence>
<feature type="region of interest" description="Disordered" evidence="1">
    <location>
        <begin position="1"/>
        <end position="58"/>
    </location>
</feature>
<dbReference type="RefSeq" id="WP_064105190.1">
    <property type="nucleotide sequence ID" value="NZ_LXSH01000010.1"/>
</dbReference>
<gene>
    <name evidence="2" type="ORF">A7P89_02190</name>
</gene>
<accession>A0A1A9RTF4</accession>